<dbReference type="PANTHER" id="PTHR30522">
    <property type="entry name" value="NUCLEOSIDE TRIPHOSPHATE PYROPHOSPHOHYDROLASE"/>
    <property type="match status" value="1"/>
</dbReference>
<dbReference type="InterPro" id="IPR004518">
    <property type="entry name" value="MazG-like_dom"/>
</dbReference>
<feature type="domain" description="NTP pyrophosphohydrolase MazG-like" evidence="1">
    <location>
        <begin position="181"/>
        <end position="235"/>
    </location>
</feature>
<dbReference type="GO" id="GO:0046052">
    <property type="term" value="P:UTP catabolic process"/>
    <property type="evidence" value="ECO:0007669"/>
    <property type="project" value="TreeGrafter"/>
</dbReference>
<accession>A0A926ZKH9</accession>
<dbReference type="GO" id="GO:0046061">
    <property type="term" value="P:dATP catabolic process"/>
    <property type="evidence" value="ECO:0007669"/>
    <property type="project" value="TreeGrafter"/>
</dbReference>
<dbReference type="GO" id="GO:0006950">
    <property type="term" value="P:response to stress"/>
    <property type="evidence" value="ECO:0007669"/>
    <property type="project" value="UniProtKB-ARBA"/>
</dbReference>
<keyword evidence="2" id="KW-0378">Hydrolase</keyword>
<evidence type="ECO:0000259" key="1">
    <source>
        <dbReference type="Pfam" id="PF03819"/>
    </source>
</evidence>
<dbReference type="Proteomes" id="UP000641646">
    <property type="component" value="Unassembled WGS sequence"/>
</dbReference>
<evidence type="ECO:0000313" key="3">
    <source>
        <dbReference type="Proteomes" id="UP000641646"/>
    </source>
</evidence>
<dbReference type="InterPro" id="IPR011551">
    <property type="entry name" value="NTP_PyrPHydrolase_MazG"/>
</dbReference>
<dbReference type="InterPro" id="IPR048011">
    <property type="entry name" value="NTP-PPase_MazG-like_C"/>
</dbReference>
<dbReference type="GO" id="GO:0046076">
    <property type="term" value="P:dTTP catabolic process"/>
    <property type="evidence" value="ECO:0007669"/>
    <property type="project" value="TreeGrafter"/>
</dbReference>
<dbReference type="CDD" id="cd11529">
    <property type="entry name" value="NTP-PPase_MazG_Cterm"/>
    <property type="match status" value="1"/>
</dbReference>
<dbReference type="GO" id="GO:0047429">
    <property type="term" value="F:nucleoside triphosphate diphosphatase activity"/>
    <property type="evidence" value="ECO:0007669"/>
    <property type="project" value="UniProtKB-EC"/>
</dbReference>
<dbReference type="EMBL" id="JACJPW010000119">
    <property type="protein sequence ID" value="MBD2185392.1"/>
    <property type="molecule type" value="Genomic_DNA"/>
</dbReference>
<name>A0A926ZKH9_9CYAN</name>
<dbReference type="SUPFAM" id="SSF101386">
    <property type="entry name" value="all-alpha NTP pyrophosphatases"/>
    <property type="match status" value="2"/>
</dbReference>
<dbReference type="EC" id="3.6.1.9" evidence="2"/>
<protein>
    <submittedName>
        <fullName evidence="2">Nucleoside triphosphate pyrophosphohydrolase</fullName>
        <ecNumber evidence="2">3.6.1.9</ecNumber>
    </submittedName>
</protein>
<keyword evidence="3" id="KW-1185">Reference proteome</keyword>
<dbReference type="PANTHER" id="PTHR30522:SF0">
    <property type="entry name" value="NUCLEOSIDE TRIPHOSPHATE PYROPHOSPHOHYDROLASE"/>
    <property type="match status" value="1"/>
</dbReference>
<dbReference type="NCBIfam" id="TIGR00444">
    <property type="entry name" value="mazG"/>
    <property type="match status" value="1"/>
</dbReference>
<comment type="caution">
    <text evidence="2">The sequence shown here is derived from an EMBL/GenBank/DDBJ whole genome shotgun (WGS) entry which is preliminary data.</text>
</comment>
<dbReference type="InterPro" id="IPR048015">
    <property type="entry name" value="NTP-PPase_MazG-like_N"/>
</dbReference>
<organism evidence="2 3">
    <name type="scientific">Aerosakkonema funiforme FACHB-1375</name>
    <dbReference type="NCBI Taxonomy" id="2949571"/>
    <lineage>
        <taxon>Bacteria</taxon>
        <taxon>Bacillati</taxon>
        <taxon>Cyanobacteriota</taxon>
        <taxon>Cyanophyceae</taxon>
        <taxon>Oscillatoriophycideae</taxon>
        <taxon>Aerosakkonematales</taxon>
        <taxon>Aerosakkonemataceae</taxon>
        <taxon>Aerosakkonema</taxon>
    </lineage>
</organism>
<dbReference type="Gene3D" id="1.10.287.1080">
    <property type="entry name" value="MazG-like"/>
    <property type="match status" value="2"/>
</dbReference>
<feature type="domain" description="NTP pyrophosphohydrolase MazG-like" evidence="1">
    <location>
        <begin position="33"/>
        <end position="106"/>
    </location>
</feature>
<proteinExistence type="predicted"/>
<gene>
    <name evidence="2" type="primary">mazG</name>
    <name evidence="2" type="ORF">H6G03_30680</name>
</gene>
<dbReference type="GO" id="GO:0006203">
    <property type="term" value="P:dGTP catabolic process"/>
    <property type="evidence" value="ECO:0007669"/>
    <property type="project" value="TreeGrafter"/>
</dbReference>
<dbReference type="GO" id="GO:0046081">
    <property type="term" value="P:dUTP catabolic process"/>
    <property type="evidence" value="ECO:0007669"/>
    <property type="project" value="TreeGrafter"/>
</dbReference>
<evidence type="ECO:0000313" key="2">
    <source>
        <dbReference type="EMBL" id="MBD2185392.1"/>
    </source>
</evidence>
<dbReference type="FunFam" id="1.10.287.1080:FF:000001">
    <property type="entry name" value="Nucleoside triphosphate pyrophosphohydrolase"/>
    <property type="match status" value="1"/>
</dbReference>
<dbReference type="CDD" id="cd11528">
    <property type="entry name" value="NTP-PPase_MazG_Nterm"/>
    <property type="match status" value="1"/>
</dbReference>
<dbReference type="NCBIfam" id="NF007113">
    <property type="entry name" value="PRK09562.1"/>
    <property type="match status" value="1"/>
</dbReference>
<sequence length="271" mass="30288">MAEDSSLAALQRLIDVVAKLRSPDGGCPWDLAQTPQSLIPYVIEEAYEVVDAIRGGDKDAIAEELGDLLLQVVLQAQIASDCGQFSLTEVAEGITEKLIRRHPHVFGDVQVESAEEVRQNWEEIKAAEKGEATDAPQLLSSKLSRYGRTLPPLMAGMKISQKAAAAGFEWPNIEGVWDKFKEELAELKHAVGHEEKRRQEEELGDLLFVIINLARWYDLDPSAALQGTNERFIQRIIKMEIAADRPLSDYTLDELEQLWQQAKAKLAKNTK</sequence>
<dbReference type="AlphaFoldDB" id="A0A926ZKH9"/>
<reference evidence="2" key="2">
    <citation type="submission" date="2020-08" db="EMBL/GenBank/DDBJ databases">
        <authorList>
            <person name="Chen M."/>
            <person name="Teng W."/>
            <person name="Zhao L."/>
            <person name="Hu C."/>
            <person name="Zhou Y."/>
            <person name="Han B."/>
            <person name="Song L."/>
            <person name="Shu W."/>
        </authorList>
    </citation>
    <scope>NUCLEOTIDE SEQUENCE</scope>
    <source>
        <strain evidence="2">FACHB-1375</strain>
    </source>
</reference>
<dbReference type="GO" id="GO:0046047">
    <property type="term" value="P:TTP catabolic process"/>
    <property type="evidence" value="ECO:0007669"/>
    <property type="project" value="TreeGrafter"/>
</dbReference>
<dbReference type="RefSeq" id="WP_190473653.1">
    <property type="nucleotide sequence ID" value="NZ_JACJPW010000119.1"/>
</dbReference>
<dbReference type="Pfam" id="PF03819">
    <property type="entry name" value="MazG"/>
    <property type="match status" value="2"/>
</dbReference>
<reference evidence="2" key="1">
    <citation type="journal article" date="2015" name="ISME J.">
        <title>Draft Genome Sequence of Streptomyces incarnatus NRRL8089, which Produces the Nucleoside Antibiotic Sinefungin.</title>
        <authorList>
            <person name="Oshima K."/>
            <person name="Hattori M."/>
            <person name="Shimizu H."/>
            <person name="Fukuda K."/>
            <person name="Nemoto M."/>
            <person name="Inagaki K."/>
            <person name="Tamura T."/>
        </authorList>
    </citation>
    <scope>NUCLEOTIDE SEQUENCE</scope>
    <source>
        <strain evidence="2">FACHB-1375</strain>
    </source>
</reference>